<accession>A0A2H3P4X4</accession>
<dbReference type="NCBIfam" id="NF004323">
    <property type="entry name" value="PRK05715.1-5"/>
    <property type="match status" value="1"/>
</dbReference>
<sequence length="101" mass="10933">MEVALDWYLALSAVMFTIGVFGVLLKRNAIVILMCVELMLNSANVALVGFSQSLADPTGQILVFFSIAVAAAEAAIGLAIVIAIFRKKRTVNINDIHLFKH</sequence>
<evidence type="ECO:0000256" key="7">
    <source>
        <dbReference type="ARBA" id="ARBA00022967"/>
    </source>
</evidence>
<dbReference type="GO" id="GO:0030964">
    <property type="term" value="C:NADH dehydrogenase complex"/>
    <property type="evidence" value="ECO:0007669"/>
    <property type="project" value="TreeGrafter"/>
</dbReference>
<evidence type="ECO:0000256" key="6">
    <source>
        <dbReference type="ARBA" id="ARBA00022719"/>
    </source>
</evidence>
<dbReference type="NCBIfam" id="NF004321">
    <property type="entry name" value="PRK05715.1-3"/>
    <property type="match status" value="1"/>
</dbReference>
<comment type="catalytic activity">
    <reaction evidence="11">
        <text>a quinone + NADH + 5 H(+)(in) = a quinol + NAD(+) + 4 H(+)(out)</text>
        <dbReference type="Rhea" id="RHEA:57888"/>
        <dbReference type="ChEBI" id="CHEBI:15378"/>
        <dbReference type="ChEBI" id="CHEBI:24646"/>
        <dbReference type="ChEBI" id="CHEBI:57540"/>
        <dbReference type="ChEBI" id="CHEBI:57945"/>
        <dbReference type="ChEBI" id="CHEBI:132124"/>
    </reaction>
</comment>
<dbReference type="RefSeq" id="WP_098062911.1">
    <property type="nucleotide sequence ID" value="NZ_PDEP01000012.1"/>
</dbReference>
<evidence type="ECO:0000256" key="2">
    <source>
        <dbReference type="ARBA" id="ARBA00004141"/>
    </source>
</evidence>
<keyword evidence="7 11" id="KW-1278">Translocase</keyword>
<reference evidence="12 13" key="1">
    <citation type="submission" date="2017-10" db="EMBL/GenBank/DDBJ databases">
        <title>Draft genome of Longimonas halophila.</title>
        <authorList>
            <person name="Goh K.M."/>
            <person name="Shamsir M.S."/>
            <person name="Lim S.W."/>
        </authorList>
    </citation>
    <scope>NUCLEOTIDE SEQUENCE [LARGE SCALE GENOMIC DNA]</scope>
    <source>
        <strain evidence="12 13">KCTC 42399</strain>
    </source>
</reference>
<keyword evidence="6 11" id="KW-0874">Quinone</keyword>
<comment type="caution">
    <text evidence="12">The sequence shown here is derived from an EMBL/GenBank/DDBJ whole genome shotgun (WGS) entry which is preliminary data.</text>
</comment>
<keyword evidence="5 11" id="KW-0812">Transmembrane</keyword>
<keyword evidence="4 11" id="KW-0813">Transport</keyword>
<dbReference type="EMBL" id="PDEP01000012">
    <property type="protein sequence ID" value="PEN05656.1"/>
    <property type="molecule type" value="Genomic_DNA"/>
</dbReference>
<dbReference type="EC" id="7.1.1.-" evidence="11"/>
<keyword evidence="10 11" id="KW-0472">Membrane</keyword>
<keyword evidence="8 11" id="KW-1133">Transmembrane helix</keyword>
<name>A0A2H3P4X4_9BACT</name>
<dbReference type="InterPro" id="IPR001133">
    <property type="entry name" value="NADH_UbQ_OxRdtase_chain4L/K"/>
</dbReference>
<dbReference type="InterPro" id="IPR039428">
    <property type="entry name" value="NUOK/Mnh_C1-like"/>
</dbReference>
<evidence type="ECO:0000313" key="12">
    <source>
        <dbReference type="EMBL" id="PEN05656.1"/>
    </source>
</evidence>
<evidence type="ECO:0000256" key="3">
    <source>
        <dbReference type="ARBA" id="ARBA00010519"/>
    </source>
</evidence>
<evidence type="ECO:0000256" key="1">
    <source>
        <dbReference type="ARBA" id="ARBA00002378"/>
    </source>
</evidence>
<dbReference type="PANTHER" id="PTHR11434">
    <property type="entry name" value="NADH-UBIQUINONE OXIDOREDUCTASE SUBUNIT ND4L"/>
    <property type="match status" value="1"/>
</dbReference>
<keyword evidence="13" id="KW-1185">Reference proteome</keyword>
<feature type="transmembrane region" description="Helical" evidence="11">
    <location>
        <begin position="62"/>
        <end position="85"/>
    </location>
</feature>
<dbReference type="HAMAP" id="MF_01456">
    <property type="entry name" value="NDH1_NuoK"/>
    <property type="match status" value="1"/>
</dbReference>
<dbReference type="Proteomes" id="UP000221024">
    <property type="component" value="Unassembled WGS sequence"/>
</dbReference>
<keyword evidence="11" id="KW-0830">Ubiquinone</keyword>
<evidence type="ECO:0000256" key="11">
    <source>
        <dbReference type="HAMAP-Rule" id="MF_01456"/>
    </source>
</evidence>
<protein>
    <recommendedName>
        <fullName evidence="11">NADH-quinone oxidoreductase subunit K</fullName>
        <ecNumber evidence="11">7.1.1.-</ecNumber>
    </recommendedName>
    <alternativeName>
        <fullName evidence="11">NADH dehydrogenase I subunit K</fullName>
    </alternativeName>
    <alternativeName>
        <fullName evidence="11">NDH-1 subunit K</fullName>
    </alternativeName>
</protein>
<dbReference type="GO" id="GO:0048038">
    <property type="term" value="F:quinone binding"/>
    <property type="evidence" value="ECO:0007669"/>
    <property type="project" value="UniProtKB-KW"/>
</dbReference>
<proteinExistence type="inferred from homology"/>
<evidence type="ECO:0000256" key="9">
    <source>
        <dbReference type="ARBA" id="ARBA00023027"/>
    </source>
</evidence>
<feature type="transmembrane region" description="Helical" evidence="11">
    <location>
        <begin position="30"/>
        <end position="50"/>
    </location>
</feature>
<comment type="subunit">
    <text evidence="11">NDH-1 is composed of 14 different subunits. Subunits NuoA, H, J, K, L, M, N constitute the membrane sector of the complex.</text>
</comment>
<evidence type="ECO:0000313" key="13">
    <source>
        <dbReference type="Proteomes" id="UP000221024"/>
    </source>
</evidence>
<evidence type="ECO:0000256" key="5">
    <source>
        <dbReference type="ARBA" id="ARBA00022692"/>
    </source>
</evidence>
<keyword evidence="9 11" id="KW-0520">NAD</keyword>
<dbReference type="GO" id="GO:0050136">
    <property type="term" value="F:NADH dehydrogenase (quinone) (non-electrogenic) activity"/>
    <property type="evidence" value="ECO:0007669"/>
    <property type="project" value="UniProtKB-UniRule"/>
</dbReference>
<dbReference type="OrthoDB" id="9810120at2"/>
<dbReference type="GO" id="GO:0005886">
    <property type="term" value="C:plasma membrane"/>
    <property type="evidence" value="ECO:0007669"/>
    <property type="project" value="UniProtKB-SubCell"/>
</dbReference>
<dbReference type="Pfam" id="PF00420">
    <property type="entry name" value="Oxidored_q2"/>
    <property type="match status" value="1"/>
</dbReference>
<dbReference type="GO" id="GO:0042773">
    <property type="term" value="P:ATP synthesis coupled electron transport"/>
    <property type="evidence" value="ECO:0007669"/>
    <property type="project" value="InterPro"/>
</dbReference>
<organism evidence="12 13">
    <name type="scientific">Longimonas halophila</name>
    <dbReference type="NCBI Taxonomy" id="1469170"/>
    <lineage>
        <taxon>Bacteria</taxon>
        <taxon>Pseudomonadati</taxon>
        <taxon>Rhodothermota</taxon>
        <taxon>Rhodothermia</taxon>
        <taxon>Rhodothermales</taxon>
        <taxon>Salisaetaceae</taxon>
        <taxon>Longimonas</taxon>
    </lineage>
</organism>
<comment type="subcellular location">
    <subcellularLocation>
        <location evidence="11">Cell membrane</location>
        <topology evidence="11">Multi-pass membrane protein</topology>
    </subcellularLocation>
    <subcellularLocation>
        <location evidence="2">Membrane</location>
        <topology evidence="2">Multi-pass membrane protein</topology>
    </subcellularLocation>
</comment>
<dbReference type="Gene3D" id="1.10.287.3510">
    <property type="match status" value="1"/>
</dbReference>
<evidence type="ECO:0000256" key="8">
    <source>
        <dbReference type="ARBA" id="ARBA00022989"/>
    </source>
</evidence>
<dbReference type="NCBIfam" id="NF004320">
    <property type="entry name" value="PRK05715.1-2"/>
    <property type="match status" value="1"/>
</dbReference>
<evidence type="ECO:0000256" key="4">
    <source>
        <dbReference type="ARBA" id="ARBA00022448"/>
    </source>
</evidence>
<comment type="similarity">
    <text evidence="3 11">Belongs to the complex I subunit 4L family.</text>
</comment>
<keyword evidence="11" id="KW-1003">Cell membrane</keyword>
<dbReference type="FunFam" id="1.10.287.3510:FF:000001">
    <property type="entry name" value="NADH-quinone oxidoreductase subunit K"/>
    <property type="match status" value="1"/>
</dbReference>
<dbReference type="PANTHER" id="PTHR11434:SF21">
    <property type="entry name" value="NADH DEHYDROGENASE SUBUNIT 4L-RELATED"/>
    <property type="match status" value="1"/>
</dbReference>
<dbReference type="AlphaFoldDB" id="A0A2H3P4X4"/>
<feature type="transmembrane region" description="Helical" evidence="11">
    <location>
        <begin position="6"/>
        <end position="25"/>
    </location>
</feature>
<comment type="function">
    <text evidence="1 11">NDH-1 shuttles electrons from NADH, via FMN and iron-sulfur (Fe-S) centers, to quinones in the respiratory chain. The immediate electron acceptor for the enzyme in this species is believed to be ubiquinone. Couples the redox reaction to proton translocation (for every two electrons transferred, four hydrogen ions are translocated across the cytoplasmic membrane), and thus conserves the redox energy in a proton gradient.</text>
</comment>
<gene>
    <name evidence="11" type="primary">nuoK</name>
    <name evidence="12" type="ORF">CRI93_12140</name>
</gene>
<evidence type="ECO:0000256" key="10">
    <source>
        <dbReference type="ARBA" id="ARBA00023136"/>
    </source>
</evidence>